<organism evidence="1 2">
    <name type="scientific">Psychroflexus aurantiacus</name>
    <dbReference type="NCBI Taxonomy" id="2709310"/>
    <lineage>
        <taxon>Bacteria</taxon>
        <taxon>Pseudomonadati</taxon>
        <taxon>Bacteroidota</taxon>
        <taxon>Flavobacteriia</taxon>
        <taxon>Flavobacteriales</taxon>
        <taxon>Flavobacteriaceae</taxon>
        <taxon>Psychroflexus</taxon>
    </lineage>
</organism>
<dbReference type="RefSeq" id="WP_164005108.1">
    <property type="nucleotide sequence ID" value="NZ_JAAIKD010000005.1"/>
</dbReference>
<evidence type="ECO:0008006" key="3">
    <source>
        <dbReference type="Google" id="ProtNLM"/>
    </source>
</evidence>
<protein>
    <recommendedName>
        <fullName evidence="3">Aspartyl protease</fullName>
    </recommendedName>
</protein>
<comment type="caution">
    <text evidence="1">The sequence shown here is derived from an EMBL/GenBank/DDBJ whole genome shotgun (WGS) entry which is preliminary data.</text>
</comment>
<name>A0A6B3R3L0_9FLAO</name>
<evidence type="ECO:0000313" key="2">
    <source>
        <dbReference type="Proteomes" id="UP000478505"/>
    </source>
</evidence>
<dbReference type="EMBL" id="JAAIKD010000005">
    <property type="protein sequence ID" value="NEV94638.1"/>
    <property type="molecule type" value="Genomic_DNA"/>
</dbReference>
<accession>A0A6B3R3L0</accession>
<dbReference type="Proteomes" id="UP000478505">
    <property type="component" value="Unassembled WGS sequence"/>
</dbReference>
<sequence>MNKTLKNLSLAAVIIFGLLFTSWKVFNYYWRTKNTVSTFKNFKEPKTVSFSNIKWVSGSYGDLKTEISSFFVKVKLNGIDDSFYMQFDTGTSQSKLYGKTLNALKLKYPSFEFKKSQSGNYWLESSTLSIGAASLQADNLLVLSELGSAEIDSSFTVLGTIGYDAIFGRKLLLDFKKNKLAITNHNLKELEYKFNEIKGASVNQFPILFPAKVDGENVQLTYDTGSSMFPLIMDNQKLQNIESAGSIDTLCCITSWGKSYDFYRRKLNTDIKVGKLIEETPYVYSSNSMSPYDFFPNWIMMGLAGNKMFLDKVILIDTKNNILGIGE</sequence>
<dbReference type="AlphaFoldDB" id="A0A6B3R3L0"/>
<keyword evidence="2" id="KW-1185">Reference proteome</keyword>
<proteinExistence type="predicted"/>
<gene>
    <name evidence="1" type="ORF">G3567_10830</name>
</gene>
<reference evidence="1 2" key="1">
    <citation type="submission" date="2020-02" db="EMBL/GenBank/DDBJ databases">
        <title>Flavobacteriaceae Psychroflexus bacterium YR1-1, complete genome.</title>
        <authorList>
            <person name="Li Y."/>
            <person name="Wu S."/>
        </authorList>
    </citation>
    <scope>NUCLEOTIDE SEQUENCE [LARGE SCALE GENOMIC DNA]</scope>
    <source>
        <strain evidence="1 2">YR1-1</strain>
    </source>
</reference>
<evidence type="ECO:0000313" key="1">
    <source>
        <dbReference type="EMBL" id="NEV94638.1"/>
    </source>
</evidence>